<evidence type="ECO:0000313" key="4">
    <source>
        <dbReference type="Proteomes" id="UP000037551"/>
    </source>
</evidence>
<dbReference type="InterPro" id="IPR007446">
    <property type="entry name" value="PilP"/>
</dbReference>
<dbReference type="OrthoDB" id="9802133at2"/>
<gene>
    <name evidence="3" type="ORF">ACR52_09180</name>
</gene>
<dbReference type="PANTHER" id="PTHR39555">
    <property type="entry name" value="FIMBRIAL ASSEMBLY PROTEIN PILO-LIKE PROTEIN-RELATED"/>
    <property type="match status" value="1"/>
</dbReference>
<protein>
    <submittedName>
        <fullName evidence="3">Pilus assembly protein</fullName>
    </submittedName>
</protein>
<dbReference type="InterPro" id="IPR014717">
    <property type="entry name" value="Transl_elong_EF1B/ribsomal_bS6"/>
</dbReference>
<dbReference type="PATRIC" id="fig|1674920.3.peg.4669"/>
<name>A0A0J8IVG8_9PSED</name>
<feature type="region of interest" description="Disordered" evidence="2">
    <location>
        <begin position="188"/>
        <end position="207"/>
    </location>
</feature>
<evidence type="ECO:0000256" key="2">
    <source>
        <dbReference type="SAM" id="MobiDB-lite"/>
    </source>
</evidence>
<organism evidence="3 4">
    <name type="scientific">Pseudomonas fildesensis</name>
    <dbReference type="NCBI Taxonomy" id="1674920"/>
    <lineage>
        <taxon>Bacteria</taxon>
        <taxon>Pseudomonadati</taxon>
        <taxon>Pseudomonadota</taxon>
        <taxon>Gammaproteobacteria</taxon>
        <taxon>Pseudomonadales</taxon>
        <taxon>Pseudomonadaceae</taxon>
        <taxon>Pseudomonas</taxon>
    </lineage>
</organism>
<keyword evidence="1" id="KW-0175">Coiled coil</keyword>
<proteinExistence type="predicted"/>
<dbReference type="STRING" id="1674920.ACR52_09180"/>
<dbReference type="RefSeq" id="WP_048723235.1">
    <property type="nucleotide sequence ID" value="NZ_JBJGXJ010000011.1"/>
</dbReference>
<dbReference type="GO" id="GO:0043107">
    <property type="term" value="P:type IV pilus-dependent motility"/>
    <property type="evidence" value="ECO:0007669"/>
    <property type="project" value="InterPro"/>
</dbReference>
<comment type="caution">
    <text evidence="3">The sequence shown here is derived from an EMBL/GenBank/DDBJ whole genome shotgun (WGS) entry which is preliminary data.</text>
</comment>
<dbReference type="Pfam" id="PF04350">
    <property type="entry name" value="PilO"/>
    <property type="match status" value="1"/>
</dbReference>
<dbReference type="GO" id="GO:0043683">
    <property type="term" value="P:type IV pilus assembly"/>
    <property type="evidence" value="ECO:0007669"/>
    <property type="project" value="InterPro"/>
</dbReference>
<reference evidence="3 4" key="1">
    <citation type="submission" date="2015-06" db="EMBL/GenBank/DDBJ databases">
        <title>Draft genome sequence of an Antarctic Pseudomonas sp. strain KG01 with full potential for biotechnological applications.</title>
        <authorList>
            <person name="Pavlov M.S."/>
            <person name="Lira F."/>
            <person name="Martinez J.L."/>
            <person name="Marshall S.H."/>
        </authorList>
    </citation>
    <scope>NUCLEOTIDE SEQUENCE [LARGE SCALE GENOMIC DNA]</scope>
    <source>
        <strain evidence="3 4">KG01</strain>
    </source>
</reference>
<dbReference type="AlphaFoldDB" id="A0A0J8IVG8"/>
<evidence type="ECO:0000256" key="1">
    <source>
        <dbReference type="SAM" id="Coils"/>
    </source>
</evidence>
<dbReference type="EMBL" id="LFMW01000005">
    <property type="protein sequence ID" value="KMT55896.1"/>
    <property type="molecule type" value="Genomic_DNA"/>
</dbReference>
<feature type="coiled-coil region" evidence="1">
    <location>
        <begin position="43"/>
        <end position="70"/>
    </location>
</feature>
<dbReference type="Gene3D" id="3.30.70.60">
    <property type="match status" value="1"/>
</dbReference>
<dbReference type="Proteomes" id="UP000037551">
    <property type="component" value="Unassembled WGS sequence"/>
</dbReference>
<sequence>MSLPRLEFSAISHHAAKWPLPGRVLLGCALAGLVLVVGDVLYLSSSRERLQALEKQEMALEQQRLEKVERVASLEARTHSFEVTQQRFAGLLRSLSVASEVPALLEDVARLGAASGLAMDGIVLLDEQPRPLYIEQPLQMAVTGEYHDLATFLSAMAGLSRLVTVHEVALRTDGELLRLDLMAKTYRRTSQGAQPDESGPPVEQGPRFVYDSSGLRDPFRSPALQTSHTRGRLALAPDLTRPRGVLEGLAVEQFQMVGTLSRGVQKYALLRATSAVYRLEVGDYLGPNHGRVTAIYDDHVELVELFPDERGAWLERPQTLLLNVNS</sequence>
<dbReference type="Gene3D" id="2.30.30.830">
    <property type="match status" value="1"/>
</dbReference>
<keyword evidence="4" id="KW-1185">Reference proteome</keyword>
<dbReference type="PANTHER" id="PTHR39555:SF1">
    <property type="entry name" value="TYPE IV PILUS INNER MEMBRANE COMPONENT PILO"/>
    <property type="match status" value="1"/>
</dbReference>
<evidence type="ECO:0000313" key="3">
    <source>
        <dbReference type="EMBL" id="KMT55896.1"/>
    </source>
</evidence>
<dbReference type="Pfam" id="PF04351">
    <property type="entry name" value="PilP"/>
    <property type="match status" value="1"/>
</dbReference>
<dbReference type="InterPro" id="IPR007445">
    <property type="entry name" value="PilO"/>
</dbReference>
<accession>A0A0J8IVG8</accession>